<protein>
    <recommendedName>
        <fullName evidence="3">TNT domain-containing protein</fullName>
    </recommendedName>
</protein>
<dbReference type="PANTHER" id="PTHR42059">
    <property type="entry name" value="TNT DOMAIN-CONTAINING PROTEIN"/>
    <property type="match status" value="1"/>
</dbReference>
<gene>
    <name evidence="4" type="ordered locus">Sfla_2818</name>
</gene>
<proteinExistence type="predicted"/>
<evidence type="ECO:0000256" key="1">
    <source>
        <dbReference type="SAM" id="MobiDB-lite"/>
    </source>
</evidence>
<reference evidence="4 5" key="1">
    <citation type="submission" date="2011-01" db="EMBL/GenBank/DDBJ databases">
        <title>Complete sequence of chromosome of Streptomyces flavogriseus ATCC 33331.</title>
        <authorList>
            <consortium name="US DOE Joint Genome Institute"/>
            <person name="Lucas S."/>
            <person name="Copeland A."/>
            <person name="Lapidus A."/>
            <person name="Cheng J.-F."/>
            <person name="Goodwin L."/>
            <person name="Pitluck S."/>
            <person name="Davenport K."/>
            <person name="Detter J.C."/>
            <person name="Han C."/>
            <person name="Tapia R."/>
            <person name="Land M."/>
            <person name="Hauser L."/>
            <person name="Kyrpides N."/>
            <person name="Ivanova N."/>
            <person name="Ovchinnikova G."/>
            <person name="Pagani I."/>
            <person name="Brumm P."/>
            <person name="Mead D."/>
            <person name="Woyke T."/>
        </authorList>
    </citation>
    <scope>NUCLEOTIDE SEQUENCE [LARGE SCALE GENOMIC DNA]</scope>
    <source>
        <strain evidence="5">ATCC 33331 / IAF-45CD</strain>
    </source>
</reference>
<feature type="domain" description="TNT" evidence="3">
    <location>
        <begin position="134"/>
        <end position="226"/>
    </location>
</feature>
<dbReference type="InterPro" id="IPR025331">
    <property type="entry name" value="TNT"/>
</dbReference>
<dbReference type="Proteomes" id="UP000002066">
    <property type="component" value="Chromosome"/>
</dbReference>
<sequence>MRVLRNIASGAIASLILLVGLTPAAAHADPDDHGRPATQCPTDARTRGTNGAPTTPLEEYYLDDWRLGPQVLPRTGAIGAMLRDYHRTGPTSAYWFLGCYWQTNPTSGESGWWYPDHDGFVLDRAGNPVKKNLTLRVGQLVDLFGSGRGNFLAPAGTPYAKRAIPPSNLVTYTTDYPNSYHLYRVTEAFTVEAGRIRPWFGQPGLGIQYKTDQRVSELVNAEKLEALN</sequence>
<dbReference type="PANTHER" id="PTHR42059:SF1">
    <property type="entry name" value="TNT DOMAIN-CONTAINING PROTEIN"/>
    <property type="match status" value="1"/>
</dbReference>
<feature type="chain" id="PRO_5034159987" description="TNT domain-containing protein" evidence="2">
    <location>
        <begin position="29"/>
        <end position="228"/>
    </location>
</feature>
<dbReference type="GO" id="GO:0050135">
    <property type="term" value="F:NADP+ nucleosidase activity"/>
    <property type="evidence" value="ECO:0007669"/>
    <property type="project" value="InterPro"/>
</dbReference>
<feature type="region of interest" description="Disordered" evidence="1">
    <location>
        <begin position="27"/>
        <end position="55"/>
    </location>
</feature>
<evidence type="ECO:0000259" key="3">
    <source>
        <dbReference type="Pfam" id="PF14021"/>
    </source>
</evidence>
<evidence type="ECO:0000313" key="5">
    <source>
        <dbReference type="Proteomes" id="UP000002066"/>
    </source>
</evidence>
<keyword evidence="2" id="KW-0732">Signal</keyword>
<name>A0A8D3WFR4_STRFA</name>
<dbReference type="AlphaFoldDB" id="A0A8D3WFR4"/>
<evidence type="ECO:0000256" key="2">
    <source>
        <dbReference type="SAM" id="SignalP"/>
    </source>
</evidence>
<feature type="signal peptide" evidence="2">
    <location>
        <begin position="1"/>
        <end position="28"/>
    </location>
</feature>
<dbReference type="Pfam" id="PF14021">
    <property type="entry name" value="TNT"/>
    <property type="match status" value="1"/>
</dbReference>
<dbReference type="InterPro" id="IPR053024">
    <property type="entry name" value="Fungal_surface_NADase"/>
</dbReference>
<organism evidence="4 5">
    <name type="scientific">Streptomyces pratensis (strain ATCC 33331 / IAF-45CD)</name>
    <dbReference type="NCBI Taxonomy" id="591167"/>
    <lineage>
        <taxon>Bacteria</taxon>
        <taxon>Bacillati</taxon>
        <taxon>Actinomycetota</taxon>
        <taxon>Actinomycetes</taxon>
        <taxon>Kitasatosporales</taxon>
        <taxon>Streptomycetaceae</taxon>
        <taxon>Streptomyces</taxon>
    </lineage>
</organism>
<accession>A0A8D3WFR4</accession>
<evidence type="ECO:0000313" key="4">
    <source>
        <dbReference type="EMBL" id="ADW04246.1"/>
    </source>
</evidence>
<dbReference type="OrthoDB" id="4745173at2"/>
<dbReference type="EMBL" id="CP002475">
    <property type="protein sequence ID" value="ADW04246.1"/>
    <property type="molecule type" value="Genomic_DNA"/>
</dbReference>
<dbReference type="KEGG" id="sfa:Sfla_2818"/>